<accession>A0A173SA15</accession>
<dbReference type="InterPro" id="IPR036388">
    <property type="entry name" value="WH-like_DNA-bd_sf"/>
</dbReference>
<protein>
    <submittedName>
        <fullName evidence="2">DNA-binding transcriptional regulator ModE</fullName>
    </submittedName>
</protein>
<feature type="domain" description="HTH lysR-type" evidence="1">
    <location>
        <begin position="33"/>
        <end position="88"/>
    </location>
</feature>
<dbReference type="PANTHER" id="PTHR30432">
    <property type="entry name" value="TRANSCRIPTIONAL REGULATOR MODE"/>
    <property type="match status" value="1"/>
</dbReference>
<name>A0A173SA15_ANAHA</name>
<dbReference type="InterPro" id="IPR051815">
    <property type="entry name" value="Molybdate_resp_trans_reg"/>
</dbReference>
<sequence>MKSYLPKRFDFRVRVFMEEPDFGKGVAQLLSLTREKGSLSAAYKSMGMAASKAWKILNRAEADLGVKLVERKSGGKQGGGSHLTPEGEDILNRYENFQKEVAEAVKRSFIKNFGNLGES</sequence>
<evidence type="ECO:0000313" key="3">
    <source>
        <dbReference type="Proteomes" id="UP000095553"/>
    </source>
</evidence>
<dbReference type="Pfam" id="PF00126">
    <property type="entry name" value="HTH_1"/>
    <property type="match status" value="1"/>
</dbReference>
<dbReference type="Gene3D" id="1.10.10.10">
    <property type="entry name" value="Winged helix-like DNA-binding domain superfamily/Winged helix DNA-binding domain"/>
    <property type="match status" value="1"/>
</dbReference>
<dbReference type="InterPro" id="IPR000847">
    <property type="entry name" value="LysR_HTH_N"/>
</dbReference>
<dbReference type="GO" id="GO:0003700">
    <property type="term" value="F:DNA-binding transcription factor activity"/>
    <property type="evidence" value="ECO:0007669"/>
    <property type="project" value="InterPro"/>
</dbReference>
<dbReference type="PANTHER" id="PTHR30432:SF1">
    <property type="entry name" value="DNA-BINDING TRANSCRIPTIONAL DUAL REGULATOR MODE"/>
    <property type="match status" value="1"/>
</dbReference>
<proteinExistence type="predicted"/>
<dbReference type="GO" id="GO:0003677">
    <property type="term" value="F:DNA binding"/>
    <property type="evidence" value="ECO:0007669"/>
    <property type="project" value="UniProtKB-KW"/>
</dbReference>
<evidence type="ECO:0000313" key="2">
    <source>
        <dbReference type="EMBL" id="CUM86559.1"/>
    </source>
</evidence>
<dbReference type="SUPFAM" id="SSF46785">
    <property type="entry name" value="Winged helix' DNA-binding domain"/>
    <property type="match status" value="1"/>
</dbReference>
<dbReference type="AlphaFoldDB" id="A0A173SA15"/>
<dbReference type="EMBL" id="CYXY01000005">
    <property type="protein sequence ID" value="CUM86559.1"/>
    <property type="molecule type" value="Genomic_DNA"/>
</dbReference>
<keyword evidence="2" id="KW-0238">DNA-binding</keyword>
<organism evidence="2 3">
    <name type="scientific">Anaerostipes hadrus</name>
    <dbReference type="NCBI Taxonomy" id="649756"/>
    <lineage>
        <taxon>Bacteria</taxon>
        <taxon>Bacillati</taxon>
        <taxon>Bacillota</taxon>
        <taxon>Clostridia</taxon>
        <taxon>Lachnospirales</taxon>
        <taxon>Lachnospiraceae</taxon>
        <taxon>Anaerostipes</taxon>
    </lineage>
</organism>
<dbReference type="RefSeq" id="WP_055072529.1">
    <property type="nucleotide sequence ID" value="NZ_CYXY01000005.1"/>
</dbReference>
<gene>
    <name evidence="2" type="ORF">ERS852571_01031</name>
</gene>
<evidence type="ECO:0000259" key="1">
    <source>
        <dbReference type="Pfam" id="PF00126"/>
    </source>
</evidence>
<dbReference type="InterPro" id="IPR036390">
    <property type="entry name" value="WH_DNA-bd_sf"/>
</dbReference>
<reference evidence="2 3" key="1">
    <citation type="submission" date="2015-09" db="EMBL/GenBank/DDBJ databases">
        <authorList>
            <consortium name="Pathogen Informatics"/>
        </authorList>
    </citation>
    <scope>NUCLEOTIDE SEQUENCE [LARGE SCALE GENOMIC DNA]</scope>
    <source>
        <strain evidence="2 3">2789STDY5834959</strain>
    </source>
</reference>
<dbReference type="Proteomes" id="UP000095553">
    <property type="component" value="Unassembled WGS sequence"/>
</dbReference>